<sequence>MGALNKGTFVSATKLKNTDNLLTEVSSPELADWIHQVEQMIQFTTLSGQALTIADKEYEIILHFVPITFGADDAFELRRLEDINDLPTCSITRVKWAKTVQRRKEGQRVASLLLYLNNANAANRLLLSGAVCKTWVKIGLREGFGMWRFML</sequence>
<proteinExistence type="predicted"/>
<gene>
    <name evidence="1" type="ORF">F5876DRAFT_54168</name>
</gene>
<reference evidence="1" key="1">
    <citation type="submission" date="2022-09" db="EMBL/GenBank/DDBJ databases">
        <title>A Global Phylogenomic Analysis of the Shiitake Genus Lentinula.</title>
        <authorList>
            <consortium name="DOE Joint Genome Institute"/>
            <person name="Sierra-Patev S."/>
            <person name="Min B."/>
            <person name="Naranjo-Ortiz M."/>
            <person name="Looney B."/>
            <person name="Konkel Z."/>
            <person name="Slot J.C."/>
            <person name="Sakamoto Y."/>
            <person name="Steenwyk J.L."/>
            <person name="Rokas A."/>
            <person name="Carro J."/>
            <person name="Camarero S."/>
            <person name="Ferreira P."/>
            <person name="Molpeceres G."/>
            <person name="Ruiz-Duenas F.J."/>
            <person name="Serrano A."/>
            <person name="Henrissat B."/>
            <person name="Drula E."/>
            <person name="Hughes K.W."/>
            <person name="Mata J.L."/>
            <person name="Ishikawa N.K."/>
            <person name="Vargas-Isla R."/>
            <person name="Ushijima S."/>
            <person name="Smith C.A."/>
            <person name="Ahrendt S."/>
            <person name="Andreopoulos W."/>
            <person name="He G."/>
            <person name="Labutti K."/>
            <person name="Lipzen A."/>
            <person name="Ng V."/>
            <person name="Riley R."/>
            <person name="Sandor L."/>
            <person name="Barry K."/>
            <person name="Martinez A.T."/>
            <person name="Xiao Y."/>
            <person name="Gibbons J.G."/>
            <person name="Terashima K."/>
            <person name="Grigoriev I.V."/>
            <person name="Hibbett D.S."/>
        </authorList>
    </citation>
    <scope>NUCLEOTIDE SEQUENCE</scope>
    <source>
        <strain evidence="1">TMI1499</strain>
    </source>
</reference>
<organism evidence="1 2">
    <name type="scientific">Lentinula aff. lateritia</name>
    <dbReference type="NCBI Taxonomy" id="2804960"/>
    <lineage>
        <taxon>Eukaryota</taxon>
        <taxon>Fungi</taxon>
        <taxon>Dikarya</taxon>
        <taxon>Basidiomycota</taxon>
        <taxon>Agaricomycotina</taxon>
        <taxon>Agaricomycetes</taxon>
        <taxon>Agaricomycetidae</taxon>
        <taxon>Agaricales</taxon>
        <taxon>Marasmiineae</taxon>
        <taxon>Omphalotaceae</taxon>
        <taxon>Lentinula</taxon>
    </lineage>
</organism>
<dbReference type="Proteomes" id="UP001163835">
    <property type="component" value="Unassembled WGS sequence"/>
</dbReference>
<comment type="caution">
    <text evidence="1">The sequence shown here is derived from an EMBL/GenBank/DDBJ whole genome shotgun (WGS) entry which is preliminary data.</text>
</comment>
<accession>A0ACC1TGE9</accession>
<dbReference type="EMBL" id="MU796862">
    <property type="protein sequence ID" value="KAJ3803747.1"/>
    <property type="molecule type" value="Genomic_DNA"/>
</dbReference>
<evidence type="ECO:0000313" key="2">
    <source>
        <dbReference type="Proteomes" id="UP001163835"/>
    </source>
</evidence>
<evidence type="ECO:0000313" key="1">
    <source>
        <dbReference type="EMBL" id="KAJ3803747.1"/>
    </source>
</evidence>
<keyword evidence="2" id="KW-1185">Reference proteome</keyword>
<protein>
    <submittedName>
        <fullName evidence="1">Uncharacterized protein</fullName>
    </submittedName>
</protein>
<name>A0ACC1TGE9_9AGAR</name>